<feature type="region of interest" description="Disordered" evidence="1">
    <location>
        <begin position="153"/>
        <end position="172"/>
    </location>
</feature>
<reference evidence="2" key="1">
    <citation type="submission" date="2021-02" db="EMBL/GenBank/DDBJ databases">
        <title>Infant gut strain persistence is associated with maternal origin, phylogeny, and functional potential including surface adhesion and iron acquisition.</title>
        <authorList>
            <person name="Lou Y.C."/>
        </authorList>
    </citation>
    <scope>NUCLEOTIDE SEQUENCE</scope>
    <source>
        <strain evidence="2">L1_008_092G1_dasL1_008_092G1_concoct_16</strain>
    </source>
</reference>
<gene>
    <name evidence="2" type="ORF">KH265_05165</name>
</gene>
<evidence type="ECO:0000313" key="2">
    <source>
        <dbReference type="EMBL" id="MBS6635033.1"/>
    </source>
</evidence>
<dbReference type="RefSeq" id="WP_303952718.1">
    <property type="nucleotide sequence ID" value="NZ_CAUFRZ010000008.1"/>
</dbReference>
<organism evidence="2 3">
    <name type="scientific">Rothia mucilaginosa</name>
    <dbReference type="NCBI Taxonomy" id="43675"/>
    <lineage>
        <taxon>Bacteria</taxon>
        <taxon>Bacillati</taxon>
        <taxon>Actinomycetota</taxon>
        <taxon>Actinomycetes</taxon>
        <taxon>Micrococcales</taxon>
        <taxon>Micrococcaceae</taxon>
        <taxon>Rothia</taxon>
    </lineage>
</organism>
<accession>A0A943Y5Z8</accession>
<protein>
    <submittedName>
        <fullName evidence="2">Uncharacterized protein</fullName>
    </submittedName>
</protein>
<proteinExistence type="predicted"/>
<name>A0A943Y5Z8_9MICC</name>
<sequence length="312" mass="31686">MTPSRFLSSTVPAAPSGLPASGLHRGAVRVRTRGVALVLSLAAALVVPLSGCATQNADSSASASASVDGSLAVSRGVAPVNEEREGYRLFSGRGPVEEAVFEGPASTGSYSYIEFERRGEPTAPMRVSLRDEAGTSVEFPAGESGEMGGVWVRNTAETPSPSASASAGASSDVSLSATRVTASTSNLADDAQWVVSVRSMGVDSSGGLTAPEGLALVSQTLSSGDIVQQGTRGFVDDTTNRSSSAAVENRSGAPIRVYCAGATRQELTVPSGGRVFLDDLGVRAADKSPLLCGVVASDASARWTLTTLGSRA</sequence>
<dbReference type="AlphaFoldDB" id="A0A943Y5Z8"/>
<comment type="caution">
    <text evidence="2">The sequence shown here is derived from an EMBL/GenBank/DDBJ whole genome shotgun (WGS) entry which is preliminary data.</text>
</comment>
<dbReference type="Proteomes" id="UP000739069">
    <property type="component" value="Unassembled WGS sequence"/>
</dbReference>
<evidence type="ECO:0000256" key="1">
    <source>
        <dbReference type="SAM" id="MobiDB-lite"/>
    </source>
</evidence>
<feature type="compositionally biased region" description="Low complexity" evidence="1">
    <location>
        <begin position="160"/>
        <end position="172"/>
    </location>
</feature>
<dbReference type="EMBL" id="JAGZXI010000006">
    <property type="protein sequence ID" value="MBS6635033.1"/>
    <property type="molecule type" value="Genomic_DNA"/>
</dbReference>
<evidence type="ECO:0000313" key="3">
    <source>
        <dbReference type="Proteomes" id="UP000739069"/>
    </source>
</evidence>